<sequence length="322" mass="36608">MNDRVNIQTKPLSSELMLNTQEQQAFWDRVTESEIKTSDNISLAYMYIEHPGSERAIVISNGRIESYLKYKELIFDLYNQGYSVFAVDHRGQGLSTRTTSNPHHGYIDKFSSYIDDLAFFIDAVVTPKQYRSLFLVGHSMGGAIGTLYMDKYPNTFTAAVFSAPMYGIKLPLCSRFIRWLANLLDTKDNAEPNYVLGGKDYHADDFPKNDLTSSQARYEDYRHLYQLRPELQLGSPTNHWLVESIDVGPKLVEAARHSTTSILILQAEMDTVVDNLAQNHAVGGQCQLVKIPNARHEIFMEKDDIRNFAVEALLKFLAIHQA</sequence>
<dbReference type="InterPro" id="IPR022742">
    <property type="entry name" value="Hydrolase_4"/>
</dbReference>
<dbReference type="STRING" id="637905.SVI_0080"/>
<dbReference type="eggNOG" id="COG2267">
    <property type="taxonomic scope" value="Bacteria"/>
</dbReference>
<dbReference type="SUPFAM" id="SSF53474">
    <property type="entry name" value="alpha/beta-Hydrolases"/>
    <property type="match status" value="1"/>
</dbReference>
<evidence type="ECO:0000313" key="3">
    <source>
        <dbReference type="Proteomes" id="UP000002350"/>
    </source>
</evidence>
<dbReference type="PANTHER" id="PTHR11614">
    <property type="entry name" value="PHOSPHOLIPASE-RELATED"/>
    <property type="match status" value="1"/>
</dbReference>
<dbReference type="Proteomes" id="UP000002350">
    <property type="component" value="Chromosome"/>
</dbReference>
<name>D4ZDC9_SHEVD</name>
<dbReference type="Gene3D" id="3.40.50.1820">
    <property type="entry name" value="alpha/beta hydrolase"/>
    <property type="match status" value="1"/>
</dbReference>
<dbReference type="InterPro" id="IPR029058">
    <property type="entry name" value="AB_hydrolase_fold"/>
</dbReference>
<dbReference type="KEGG" id="svo:SVI_0080"/>
<dbReference type="Pfam" id="PF12146">
    <property type="entry name" value="Hydrolase_4"/>
    <property type="match status" value="1"/>
</dbReference>
<dbReference type="ESTHER" id="shevd-d4zdc9">
    <property type="family name" value="Monoglyceridelipase_lysophospholip"/>
</dbReference>
<dbReference type="HOGENOM" id="CLU_026209_10_1_6"/>
<keyword evidence="3" id="KW-1185">Reference proteome</keyword>
<gene>
    <name evidence="2" type="primary">pldB</name>
    <name evidence="2" type="ordered locus">SVI_0080</name>
</gene>
<evidence type="ECO:0000313" key="2">
    <source>
        <dbReference type="EMBL" id="BAJ00051.1"/>
    </source>
</evidence>
<accession>D4ZDC9</accession>
<reference evidence="3" key="1">
    <citation type="journal article" date="2010" name="Mol. Biosyst.">
        <title>Complete genome sequence and comparative analysis of Shewanella violacea, a psychrophilic and piezophilic bacterium from deep sea floor sediments.</title>
        <authorList>
            <person name="Aono E."/>
            <person name="Baba T."/>
            <person name="Ara T."/>
            <person name="Nishi T."/>
            <person name="Nakamichi T."/>
            <person name="Inamoto E."/>
            <person name="Toyonaga H."/>
            <person name="Hasegawa M."/>
            <person name="Takai Y."/>
            <person name="Okumura Y."/>
            <person name="Baba M."/>
            <person name="Tomita M."/>
            <person name="Kato C."/>
            <person name="Oshima T."/>
            <person name="Nakasone K."/>
            <person name="Mori H."/>
        </authorList>
    </citation>
    <scope>NUCLEOTIDE SEQUENCE [LARGE SCALE GENOMIC DNA]</scope>
    <source>
        <strain evidence="3">JCM 10179 / CIP 106290 / LMG 19151 / DSS12</strain>
    </source>
</reference>
<dbReference type="EMBL" id="AP011177">
    <property type="protein sequence ID" value="BAJ00051.1"/>
    <property type="molecule type" value="Genomic_DNA"/>
</dbReference>
<dbReference type="AlphaFoldDB" id="D4ZDC9"/>
<dbReference type="InterPro" id="IPR051044">
    <property type="entry name" value="MAG_DAG_Lipase"/>
</dbReference>
<protein>
    <submittedName>
        <fullName evidence="2">Lysophospholipase L2</fullName>
    </submittedName>
</protein>
<proteinExistence type="predicted"/>
<feature type="domain" description="Serine aminopeptidase S33" evidence="1">
    <location>
        <begin position="54"/>
        <end position="303"/>
    </location>
</feature>
<evidence type="ECO:0000259" key="1">
    <source>
        <dbReference type="Pfam" id="PF12146"/>
    </source>
</evidence>
<organism evidence="2 3">
    <name type="scientific">Shewanella violacea (strain JCM 10179 / CIP 106290 / LMG 19151 / DSS12)</name>
    <dbReference type="NCBI Taxonomy" id="637905"/>
    <lineage>
        <taxon>Bacteria</taxon>
        <taxon>Pseudomonadati</taxon>
        <taxon>Pseudomonadota</taxon>
        <taxon>Gammaproteobacteria</taxon>
        <taxon>Alteromonadales</taxon>
        <taxon>Shewanellaceae</taxon>
        <taxon>Shewanella</taxon>
    </lineage>
</organism>